<dbReference type="HOGENOM" id="CLU_2932844_0_0_10"/>
<feature type="transmembrane region" description="Helical" evidence="1">
    <location>
        <begin position="26"/>
        <end position="45"/>
    </location>
</feature>
<keyword evidence="1" id="KW-1133">Transmembrane helix</keyword>
<organism evidence="2 3">
    <name type="scientific">Chlorobium limicola (strain DSM 245 / NBRC 103803 / 6330)</name>
    <dbReference type="NCBI Taxonomy" id="290315"/>
    <lineage>
        <taxon>Bacteria</taxon>
        <taxon>Pseudomonadati</taxon>
        <taxon>Chlorobiota</taxon>
        <taxon>Chlorobiia</taxon>
        <taxon>Chlorobiales</taxon>
        <taxon>Chlorobiaceae</taxon>
        <taxon>Chlorobium/Pelodictyon group</taxon>
        <taxon>Chlorobium</taxon>
    </lineage>
</organism>
<evidence type="ECO:0000256" key="1">
    <source>
        <dbReference type="SAM" id="Phobius"/>
    </source>
</evidence>
<dbReference type="KEGG" id="cli:Clim_0906"/>
<evidence type="ECO:0000313" key="3">
    <source>
        <dbReference type="Proteomes" id="UP000008841"/>
    </source>
</evidence>
<reference evidence="2 3" key="1">
    <citation type="submission" date="2008-05" db="EMBL/GenBank/DDBJ databases">
        <title>Complete sequence of Chlorobium limicola DSM 245.</title>
        <authorList>
            <consortium name="US DOE Joint Genome Institute"/>
            <person name="Lucas S."/>
            <person name="Copeland A."/>
            <person name="Lapidus A."/>
            <person name="Glavina del Rio T."/>
            <person name="Dalin E."/>
            <person name="Tice H."/>
            <person name="Bruce D."/>
            <person name="Goodwin L."/>
            <person name="Pitluck S."/>
            <person name="Schmutz J."/>
            <person name="Larimer F."/>
            <person name="Land M."/>
            <person name="Hauser L."/>
            <person name="Kyrpides N."/>
            <person name="Ovchinnikova G."/>
            <person name="Zhao F."/>
            <person name="Li T."/>
            <person name="Liu Z."/>
            <person name="Overmann J."/>
            <person name="Bryant D.A."/>
            <person name="Richardson P."/>
        </authorList>
    </citation>
    <scope>NUCLEOTIDE SEQUENCE [LARGE SCALE GENOMIC DNA]</scope>
    <source>
        <strain evidence="3">DSM 245 / NBRC 103803 / 6330</strain>
    </source>
</reference>
<accession>B3EIP4</accession>
<dbReference type="AlphaFoldDB" id="B3EIP4"/>
<protein>
    <submittedName>
        <fullName evidence="2">Uncharacterized protein</fullName>
    </submittedName>
</protein>
<dbReference type="RefSeq" id="WP_012465864.1">
    <property type="nucleotide sequence ID" value="NC_010803.1"/>
</dbReference>
<keyword evidence="1" id="KW-0472">Membrane</keyword>
<sequence length="60" mass="7098" precursor="true">MKNIRKANFFLTQNPMAMNTIRLHPLILLPPVLAAGAFALVNFFLRRRKDRTRVKHDIFY</sequence>
<gene>
    <name evidence="2" type="ordered locus">Clim_0906</name>
</gene>
<name>B3EIP4_CHLL2</name>
<keyword evidence="1" id="KW-0812">Transmembrane</keyword>
<proteinExistence type="predicted"/>
<dbReference type="Proteomes" id="UP000008841">
    <property type="component" value="Chromosome"/>
</dbReference>
<evidence type="ECO:0000313" key="2">
    <source>
        <dbReference type="EMBL" id="ACD89985.1"/>
    </source>
</evidence>
<dbReference type="EMBL" id="CP001097">
    <property type="protein sequence ID" value="ACD89985.1"/>
    <property type="molecule type" value="Genomic_DNA"/>
</dbReference>